<reference evidence="2 3" key="1">
    <citation type="submission" date="2019-07" db="EMBL/GenBank/DDBJ databases">
        <title>Draft Genome Sequences of Bacteroides pyogenes Strains Isolated from the Uterus Holstein Dairy Cows with Metritis.</title>
        <authorList>
            <person name="Cunha F."/>
            <person name="Galvao K.N."/>
            <person name="Jeon S.J."/>
            <person name="Jeong K.C."/>
        </authorList>
    </citation>
    <scope>NUCLEOTIDE SEQUENCE [LARGE SCALE GENOMIC DNA]</scope>
    <source>
        <strain evidence="2 3">KG-31</strain>
    </source>
</reference>
<feature type="signal peptide" evidence="1">
    <location>
        <begin position="1"/>
        <end position="20"/>
    </location>
</feature>
<dbReference type="RefSeq" id="WP_027325314.1">
    <property type="nucleotide sequence ID" value="NZ_CAMBON010000028.1"/>
</dbReference>
<dbReference type="AlphaFoldDB" id="A0A5D3EBH7"/>
<feature type="chain" id="PRO_5030116214" description="FecR domain-containing protein" evidence="1">
    <location>
        <begin position="21"/>
        <end position="214"/>
    </location>
</feature>
<dbReference type="InterPro" id="IPR046693">
    <property type="entry name" value="DUF6563"/>
</dbReference>
<protein>
    <recommendedName>
        <fullName evidence="4">FecR domain-containing protein</fullName>
    </recommendedName>
</protein>
<keyword evidence="3" id="KW-1185">Reference proteome</keyword>
<evidence type="ECO:0000313" key="2">
    <source>
        <dbReference type="EMBL" id="TYK32966.1"/>
    </source>
</evidence>
<organism evidence="2 3">
    <name type="scientific">Bacteroides pyogenes</name>
    <dbReference type="NCBI Taxonomy" id="310300"/>
    <lineage>
        <taxon>Bacteria</taxon>
        <taxon>Pseudomonadati</taxon>
        <taxon>Bacteroidota</taxon>
        <taxon>Bacteroidia</taxon>
        <taxon>Bacteroidales</taxon>
        <taxon>Bacteroidaceae</taxon>
        <taxon>Bacteroides</taxon>
    </lineage>
</organism>
<dbReference type="Proteomes" id="UP000324383">
    <property type="component" value="Unassembled WGS sequence"/>
</dbReference>
<name>A0A5D3EBH7_9BACE</name>
<proteinExistence type="predicted"/>
<comment type="caution">
    <text evidence="2">The sequence shown here is derived from an EMBL/GenBank/DDBJ whole genome shotgun (WGS) entry which is preliminary data.</text>
</comment>
<keyword evidence="1" id="KW-0732">Signal</keyword>
<dbReference type="Pfam" id="PF20201">
    <property type="entry name" value="DUF6563"/>
    <property type="match status" value="1"/>
</dbReference>
<accession>A0A5D3EBH7</accession>
<evidence type="ECO:0008006" key="4">
    <source>
        <dbReference type="Google" id="ProtNLM"/>
    </source>
</evidence>
<sequence length="214" mass="24213">MKKVYLLALLMSFLSLPLLAQQHIVYVNLKNLLAQKGDTVTTLRIEKRSKSQILLTGGADYRITAGDNELLCHVLKKRCFAVLSDEGDLYLNCRKLRYKRLRFGGWFAPAVRLGNNIYFSAMPVGSVVGSLFVGEEDQKLGGQVGDALATSGLVNKRVCYELNGETGKVDFVGKERMLQLLEGYPEWRQAYLKENCQETKTTFKYIMMLKEVKE</sequence>
<dbReference type="EMBL" id="VKLW01000021">
    <property type="protein sequence ID" value="TYK32966.1"/>
    <property type="molecule type" value="Genomic_DNA"/>
</dbReference>
<gene>
    <name evidence="2" type="ORF">FNJ60_09755</name>
</gene>
<evidence type="ECO:0000313" key="3">
    <source>
        <dbReference type="Proteomes" id="UP000324383"/>
    </source>
</evidence>
<evidence type="ECO:0000256" key="1">
    <source>
        <dbReference type="SAM" id="SignalP"/>
    </source>
</evidence>